<evidence type="ECO:0000313" key="2">
    <source>
        <dbReference type="Proteomes" id="UP000092839"/>
    </source>
</evidence>
<dbReference type="Proteomes" id="UP000092839">
    <property type="component" value="Chromosome"/>
</dbReference>
<dbReference type="KEGG" id="bic:LMTR13_03805"/>
<proteinExistence type="predicted"/>
<gene>
    <name evidence="1" type="ORF">LMTR13_03805</name>
</gene>
<sequence length="162" mass="18501">MLPPLILDQVCSPFRRLKIFLRALVRFLRTAISVSLSRRSAYLGTFKKIELTHGVYFLVSVPEAEVKLMSVGAGGSEVIQPMTLSIDDTKQIFRSIECAFDHRDVAEIELGEVSWKTDCRVHSNPEKVTISFKRGWERTRTDVRRLDLARAIANFSNLFEVK</sequence>
<dbReference type="AlphaFoldDB" id="A0A1B1U9M6"/>
<evidence type="ECO:0000313" key="1">
    <source>
        <dbReference type="EMBL" id="ANV99430.1"/>
    </source>
</evidence>
<accession>A0A1B1U9M6</accession>
<name>A0A1B1U9M6_9BRAD</name>
<reference evidence="1 2" key="1">
    <citation type="submission" date="2016-07" db="EMBL/GenBank/DDBJ databases">
        <title>Complete genome sequence of Bradyrhizobium icense LMTR 13T, a potential inoculant strain isolated from lima bean (Phaseolus lunatus) in Peru.</title>
        <authorList>
            <person name="Ormeno-Orrillo E."/>
            <person name="Duran D."/>
            <person name="Rogel M.A."/>
            <person name="Rey L."/>
            <person name="Imperial J."/>
            <person name="Ruiz-Argueso T."/>
            <person name="Martinez-Romero E."/>
        </authorList>
    </citation>
    <scope>NUCLEOTIDE SEQUENCE [LARGE SCALE GENOMIC DNA]</scope>
    <source>
        <strain evidence="1 2">LMTR 13</strain>
    </source>
</reference>
<protein>
    <submittedName>
        <fullName evidence="1">Uncharacterized protein</fullName>
    </submittedName>
</protein>
<dbReference type="EMBL" id="CP016428">
    <property type="protein sequence ID" value="ANV99430.1"/>
    <property type="molecule type" value="Genomic_DNA"/>
</dbReference>
<keyword evidence="2" id="KW-1185">Reference proteome</keyword>
<organism evidence="1 2">
    <name type="scientific">Bradyrhizobium icense</name>
    <dbReference type="NCBI Taxonomy" id="1274631"/>
    <lineage>
        <taxon>Bacteria</taxon>
        <taxon>Pseudomonadati</taxon>
        <taxon>Pseudomonadota</taxon>
        <taxon>Alphaproteobacteria</taxon>
        <taxon>Hyphomicrobiales</taxon>
        <taxon>Nitrobacteraceae</taxon>
        <taxon>Bradyrhizobium</taxon>
    </lineage>
</organism>